<evidence type="ECO:0000256" key="3">
    <source>
        <dbReference type="ARBA" id="ARBA00022638"/>
    </source>
</evidence>
<dbReference type="Pfam" id="PF00959">
    <property type="entry name" value="Phage_lysozyme"/>
    <property type="match status" value="1"/>
</dbReference>
<dbReference type="Pfam" id="PF25612">
    <property type="entry name" value="DUF7940"/>
    <property type="match status" value="1"/>
</dbReference>
<proteinExistence type="inferred from homology"/>
<feature type="transmembrane region" description="Helical" evidence="7">
    <location>
        <begin position="20"/>
        <end position="39"/>
    </location>
</feature>
<evidence type="ECO:0000256" key="5">
    <source>
        <dbReference type="ARBA" id="ARBA00023295"/>
    </source>
</evidence>
<organism evidence="8 9">
    <name type="scientific">Salipiger thiooxidans</name>
    <dbReference type="NCBI Taxonomy" id="282683"/>
    <lineage>
        <taxon>Bacteria</taxon>
        <taxon>Pseudomonadati</taxon>
        <taxon>Pseudomonadota</taxon>
        <taxon>Alphaproteobacteria</taxon>
        <taxon>Rhodobacterales</taxon>
        <taxon>Roseobacteraceae</taxon>
        <taxon>Salipiger</taxon>
    </lineage>
</organism>
<dbReference type="AlphaFoldDB" id="A0A1G7I3E6"/>
<dbReference type="RefSeq" id="WP_089961669.1">
    <property type="nucleotide sequence ID" value="NZ_FNAV01000012.1"/>
</dbReference>
<dbReference type="GO" id="GO:0042742">
    <property type="term" value="P:defense response to bacterium"/>
    <property type="evidence" value="ECO:0007669"/>
    <property type="project" value="UniProtKB-KW"/>
</dbReference>
<reference evidence="9" key="1">
    <citation type="submission" date="2016-10" db="EMBL/GenBank/DDBJ databases">
        <authorList>
            <person name="Varghese N."/>
            <person name="Submissions S."/>
        </authorList>
    </citation>
    <scope>NUCLEOTIDE SEQUENCE [LARGE SCALE GENOMIC DNA]</scope>
    <source>
        <strain evidence="9">DSM 10146</strain>
    </source>
</reference>
<dbReference type="SUPFAM" id="SSF53955">
    <property type="entry name" value="Lysozyme-like"/>
    <property type="match status" value="1"/>
</dbReference>
<keyword evidence="7" id="KW-1133">Transmembrane helix</keyword>
<dbReference type="CDD" id="cd16900">
    <property type="entry name" value="endolysin_R21-like"/>
    <property type="match status" value="1"/>
</dbReference>
<dbReference type="GO" id="GO:0003796">
    <property type="term" value="F:lysozyme activity"/>
    <property type="evidence" value="ECO:0007669"/>
    <property type="project" value="UniProtKB-EC"/>
</dbReference>
<dbReference type="GO" id="GO:0031640">
    <property type="term" value="P:killing of cells of another organism"/>
    <property type="evidence" value="ECO:0007669"/>
    <property type="project" value="UniProtKB-KW"/>
</dbReference>
<evidence type="ECO:0000256" key="4">
    <source>
        <dbReference type="ARBA" id="ARBA00022801"/>
    </source>
</evidence>
<dbReference type="InterPro" id="IPR051018">
    <property type="entry name" value="Bacteriophage_GH24"/>
</dbReference>
<dbReference type="HAMAP" id="MF_04110">
    <property type="entry name" value="ENDOLYSIN_T4"/>
    <property type="match status" value="1"/>
</dbReference>
<sequence>MKLIANWRDVAKKSHSMWAFYLSLVFLLLPEALYYFLALDTNPHLWFWLGVAFLVYGIWGRLKDQGIDRTTLRSPLYVVLLAAIIAGGGVFLTGERPHRPANVPRLSQAGPEQLFLQEAIPLVSKWEGLRTEAYLDTIASPPVWTVCYGETVGVKAGDRYSADECAAMLGRRILVYRSGLHRYMSPETLARRMPPTRDAAYTSLAYNVGVAGAGKSTATRRLNAGDIRGGCEALTWWNKAGGRVIRGLVNRRAEEQAKCLIGA</sequence>
<comment type="catalytic activity">
    <reaction evidence="1 6">
        <text>Hydrolysis of (1-&gt;4)-beta-linkages between N-acetylmuramic acid and N-acetyl-D-glucosamine residues in a peptidoglycan and between N-acetyl-D-glucosamine residues in chitodextrins.</text>
        <dbReference type="EC" id="3.2.1.17"/>
    </reaction>
</comment>
<gene>
    <name evidence="8" type="ORF">SAMN04488105_1124</name>
</gene>
<evidence type="ECO:0000313" key="9">
    <source>
        <dbReference type="Proteomes" id="UP000198994"/>
    </source>
</evidence>
<dbReference type="GO" id="GO:0009253">
    <property type="term" value="P:peptidoglycan catabolic process"/>
    <property type="evidence" value="ECO:0007669"/>
    <property type="project" value="InterPro"/>
</dbReference>
<dbReference type="STRING" id="282683.SAMN04488105_1124"/>
<accession>A0A1G7I3E6</accession>
<feature type="transmembrane region" description="Helical" evidence="7">
    <location>
        <begin position="74"/>
        <end position="94"/>
    </location>
</feature>
<evidence type="ECO:0000256" key="1">
    <source>
        <dbReference type="ARBA" id="ARBA00000632"/>
    </source>
</evidence>
<evidence type="ECO:0000256" key="7">
    <source>
        <dbReference type="SAM" id="Phobius"/>
    </source>
</evidence>
<keyword evidence="5 6" id="KW-0326">Glycosidase</keyword>
<dbReference type="EC" id="3.2.1.17" evidence="6"/>
<feature type="transmembrane region" description="Helical" evidence="7">
    <location>
        <begin position="45"/>
        <end position="62"/>
    </location>
</feature>
<keyword evidence="7" id="KW-0812">Transmembrane</keyword>
<evidence type="ECO:0000256" key="2">
    <source>
        <dbReference type="ARBA" id="ARBA00022529"/>
    </source>
</evidence>
<evidence type="ECO:0000313" key="8">
    <source>
        <dbReference type="EMBL" id="SDF06986.1"/>
    </source>
</evidence>
<dbReference type="Gene3D" id="1.10.530.40">
    <property type="match status" value="1"/>
</dbReference>
<keyword evidence="2 6" id="KW-0929">Antimicrobial</keyword>
<dbReference type="EMBL" id="FNAV01000012">
    <property type="protein sequence ID" value="SDF06986.1"/>
    <property type="molecule type" value="Genomic_DNA"/>
</dbReference>
<dbReference type="PANTHER" id="PTHR38107:SF3">
    <property type="entry name" value="LYSOZYME RRRD-RELATED"/>
    <property type="match status" value="1"/>
</dbReference>
<dbReference type="InterPro" id="IPR034690">
    <property type="entry name" value="Endolysin_T4_type"/>
</dbReference>
<dbReference type="InterPro" id="IPR002196">
    <property type="entry name" value="Glyco_hydro_24"/>
</dbReference>
<dbReference type="PANTHER" id="PTHR38107">
    <property type="match status" value="1"/>
</dbReference>
<name>A0A1G7I3E6_9RHOB</name>
<keyword evidence="7" id="KW-0472">Membrane</keyword>
<dbReference type="InterPro" id="IPR057700">
    <property type="entry name" value="DUF7940"/>
</dbReference>
<dbReference type="InterPro" id="IPR023346">
    <property type="entry name" value="Lysozyme-like_dom_sf"/>
</dbReference>
<protein>
    <recommendedName>
        <fullName evidence="6">Lysozyme</fullName>
        <ecNumber evidence="6">3.2.1.17</ecNumber>
    </recommendedName>
</protein>
<dbReference type="Proteomes" id="UP000198994">
    <property type="component" value="Unassembled WGS sequence"/>
</dbReference>
<dbReference type="InterPro" id="IPR023347">
    <property type="entry name" value="Lysozyme_dom_sf"/>
</dbReference>
<keyword evidence="3 6" id="KW-0081">Bacteriolytic enzyme</keyword>
<evidence type="ECO:0000256" key="6">
    <source>
        <dbReference type="RuleBase" id="RU003788"/>
    </source>
</evidence>
<dbReference type="GO" id="GO:0016998">
    <property type="term" value="P:cell wall macromolecule catabolic process"/>
    <property type="evidence" value="ECO:0007669"/>
    <property type="project" value="InterPro"/>
</dbReference>
<keyword evidence="9" id="KW-1185">Reference proteome</keyword>
<comment type="similarity">
    <text evidence="6">Belongs to the glycosyl hydrolase 24 family.</text>
</comment>
<keyword evidence="4 6" id="KW-0378">Hydrolase</keyword>